<keyword evidence="3" id="KW-0732">Signal</keyword>
<dbReference type="GO" id="GO:0017004">
    <property type="term" value="P:cytochrome complex assembly"/>
    <property type="evidence" value="ECO:0007669"/>
    <property type="project" value="UniProtKB-KW"/>
</dbReference>
<dbReference type="Proteomes" id="UP000590749">
    <property type="component" value="Unassembled WGS sequence"/>
</dbReference>
<dbReference type="SUPFAM" id="SSF52833">
    <property type="entry name" value="Thioredoxin-like"/>
    <property type="match status" value="1"/>
</dbReference>
<evidence type="ECO:0000256" key="1">
    <source>
        <dbReference type="ARBA" id="ARBA00004196"/>
    </source>
</evidence>
<protein>
    <submittedName>
        <fullName evidence="5">Thiol-disulfide isomerase/thioredoxin</fullName>
    </submittedName>
</protein>
<dbReference type="PROSITE" id="PS00194">
    <property type="entry name" value="THIOREDOXIN_1"/>
    <property type="match status" value="1"/>
</dbReference>
<dbReference type="InterPro" id="IPR036249">
    <property type="entry name" value="Thioredoxin-like_sf"/>
</dbReference>
<sequence length="194" mass="20357">MTRRRASRVPRLVSIMLAAAIAATGCGTTPDASPAPATSSGPVTSSVPAATATAKAEAVAVPKSLSFTGTTLAGEKFDAASLAGKPAILWFWAPWCATCASEAQSLGDIHSEYGDELAILGIAGMGGTAEMKEFVADFELESITHLNDPGGKLWKRFGIAQQSWYVMVDRTGKIVHRGYLDDLQLTGKVRELTA</sequence>
<keyword evidence="2" id="KW-0201">Cytochrome c-type biogenesis</keyword>
<dbReference type="EMBL" id="JACHXF010000019">
    <property type="protein sequence ID" value="MBB3099581.1"/>
    <property type="molecule type" value="Genomic_DNA"/>
</dbReference>
<name>A0A7W5FID7_9ACTN</name>
<dbReference type="GO" id="GO:0016491">
    <property type="term" value="F:oxidoreductase activity"/>
    <property type="evidence" value="ECO:0007669"/>
    <property type="project" value="InterPro"/>
</dbReference>
<evidence type="ECO:0000313" key="5">
    <source>
        <dbReference type="EMBL" id="MBB3099581.1"/>
    </source>
</evidence>
<proteinExistence type="predicted"/>
<comment type="subcellular location">
    <subcellularLocation>
        <location evidence="1">Cell envelope</location>
    </subcellularLocation>
</comment>
<dbReference type="InterPro" id="IPR017937">
    <property type="entry name" value="Thioredoxin_CS"/>
</dbReference>
<feature type="signal peptide" evidence="3">
    <location>
        <begin position="1"/>
        <end position="22"/>
    </location>
</feature>
<dbReference type="GO" id="GO:0030313">
    <property type="term" value="C:cell envelope"/>
    <property type="evidence" value="ECO:0007669"/>
    <property type="project" value="UniProtKB-SubCell"/>
</dbReference>
<dbReference type="InterPro" id="IPR013766">
    <property type="entry name" value="Thioredoxin_domain"/>
</dbReference>
<dbReference type="GO" id="GO:0016853">
    <property type="term" value="F:isomerase activity"/>
    <property type="evidence" value="ECO:0007669"/>
    <property type="project" value="UniProtKB-KW"/>
</dbReference>
<evidence type="ECO:0000256" key="3">
    <source>
        <dbReference type="SAM" id="SignalP"/>
    </source>
</evidence>
<evidence type="ECO:0000259" key="4">
    <source>
        <dbReference type="PROSITE" id="PS51352"/>
    </source>
</evidence>
<dbReference type="Gene3D" id="3.40.30.10">
    <property type="entry name" value="Glutaredoxin"/>
    <property type="match status" value="1"/>
</dbReference>
<keyword evidence="5" id="KW-0413">Isomerase</keyword>
<keyword evidence="6" id="KW-1185">Reference proteome</keyword>
<dbReference type="InterPro" id="IPR013740">
    <property type="entry name" value="Redoxin"/>
</dbReference>
<evidence type="ECO:0000313" key="6">
    <source>
        <dbReference type="Proteomes" id="UP000590749"/>
    </source>
</evidence>
<feature type="domain" description="Thioredoxin" evidence="4">
    <location>
        <begin position="58"/>
        <end position="194"/>
    </location>
</feature>
<reference evidence="5 6" key="1">
    <citation type="submission" date="2020-08" db="EMBL/GenBank/DDBJ databases">
        <title>Genomic Encyclopedia of Type Strains, Phase III (KMG-III): the genomes of soil and plant-associated and newly described type strains.</title>
        <authorList>
            <person name="Whitman W."/>
        </authorList>
    </citation>
    <scope>NUCLEOTIDE SEQUENCE [LARGE SCALE GENOMIC DNA]</scope>
    <source>
        <strain evidence="5 6">CECT 3287</strain>
    </source>
</reference>
<comment type="caution">
    <text evidence="5">The sequence shown here is derived from an EMBL/GenBank/DDBJ whole genome shotgun (WGS) entry which is preliminary data.</text>
</comment>
<dbReference type="RefSeq" id="WP_229795474.1">
    <property type="nucleotide sequence ID" value="NZ_BMPW01000023.1"/>
</dbReference>
<dbReference type="AlphaFoldDB" id="A0A7W5FID7"/>
<dbReference type="PANTHER" id="PTHR42852:SF17">
    <property type="entry name" value="THIOREDOXIN-LIKE PROTEIN HI_1115"/>
    <property type="match status" value="1"/>
</dbReference>
<dbReference type="InterPro" id="IPR050553">
    <property type="entry name" value="Thioredoxin_ResA/DsbE_sf"/>
</dbReference>
<dbReference type="Pfam" id="PF08534">
    <property type="entry name" value="Redoxin"/>
    <property type="match status" value="1"/>
</dbReference>
<dbReference type="PROSITE" id="PS51352">
    <property type="entry name" value="THIOREDOXIN_2"/>
    <property type="match status" value="1"/>
</dbReference>
<accession>A0A7W5FID7</accession>
<feature type="chain" id="PRO_5038403322" evidence="3">
    <location>
        <begin position="23"/>
        <end position="194"/>
    </location>
</feature>
<organism evidence="5 6">
    <name type="scientific">Actinoplanes campanulatus</name>
    <dbReference type="NCBI Taxonomy" id="113559"/>
    <lineage>
        <taxon>Bacteria</taxon>
        <taxon>Bacillati</taxon>
        <taxon>Actinomycetota</taxon>
        <taxon>Actinomycetes</taxon>
        <taxon>Micromonosporales</taxon>
        <taxon>Micromonosporaceae</taxon>
        <taxon>Actinoplanes</taxon>
    </lineage>
</organism>
<evidence type="ECO:0000256" key="2">
    <source>
        <dbReference type="ARBA" id="ARBA00022748"/>
    </source>
</evidence>
<dbReference type="PROSITE" id="PS51257">
    <property type="entry name" value="PROKAR_LIPOPROTEIN"/>
    <property type="match status" value="1"/>
</dbReference>
<gene>
    <name evidence="5" type="ORF">FHR83_007288</name>
</gene>
<dbReference type="PANTHER" id="PTHR42852">
    <property type="entry name" value="THIOL:DISULFIDE INTERCHANGE PROTEIN DSBE"/>
    <property type="match status" value="1"/>
</dbReference>